<name>A0ACC0YZF3_9ROSI</name>
<evidence type="ECO:0000313" key="1">
    <source>
        <dbReference type="EMBL" id="KAJ0043129.1"/>
    </source>
</evidence>
<organism evidence="1 2">
    <name type="scientific">Pistacia integerrima</name>
    <dbReference type="NCBI Taxonomy" id="434235"/>
    <lineage>
        <taxon>Eukaryota</taxon>
        <taxon>Viridiplantae</taxon>
        <taxon>Streptophyta</taxon>
        <taxon>Embryophyta</taxon>
        <taxon>Tracheophyta</taxon>
        <taxon>Spermatophyta</taxon>
        <taxon>Magnoliopsida</taxon>
        <taxon>eudicotyledons</taxon>
        <taxon>Gunneridae</taxon>
        <taxon>Pentapetalae</taxon>
        <taxon>rosids</taxon>
        <taxon>malvids</taxon>
        <taxon>Sapindales</taxon>
        <taxon>Anacardiaceae</taxon>
        <taxon>Pistacia</taxon>
    </lineage>
</organism>
<reference evidence="2" key="1">
    <citation type="journal article" date="2023" name="G3 (Bethesda)">
        <title>Genome assembly and association tests identify interacting loci associated with vigor, precocity, and sex in interspecific pistachio rootstocks.</title>
        <authorList>
            <person name="Palmer W."/>
            <person name="Jacygrad E."/>
            <person name="Sagayaradj S."/>
            <person name="Cavanaugh K."/>
            <person name="Han R."/>
            <person name="Bertier L."/>
            <person name="Beede B."/>
            <person name="Kafkas S."/>
            <person name="Golino D."/>
            <person name="Preece J."/>
            <person name="Michelmore R."/>
        </authorList>
    </citation>
    <scope>NUCLEOTIDE SEQUENCE [LARGE SCALE GENOMIC DNA]</scope>
</reference>
<keyword evidence="2" id="KW-1185">Reference proteome</keyword>
<proteinExistence type="predicted"/>
<protein>
    <submittedName>
        <fullName evidence="1">Uncharacterized protein</fullName>
    </submittedName>
</protein>
<dbReference type="EMBL" id="CM047739">
    <property type="protein sequence ID" value="KAJ0043129.1"/>
    <property type="molecule type" value="Genomic_DNA"/>
</dbReference>
<gene>
    <name evidence="1" type="ORF">Pint_18458</name>
</gene>
<comment type="caution">
    <text evidence="1">The sequence shown here is derived from an EMBL/GenBank/DDBJ whole genome shotgun (WGS) entry which is preliminary data.</text>
</comment>
<sequence length="445" mass="49510">MGTLRLSGPLPFKLGNLTKLKELLIDSSGVSGDVPSTFANLKNLETPRFQGNSFGGPIPSSFSNLTNLIELRISDLLNGRSSLAFIRNIKSLTILDLSFNNLSKQIPSSLFNLGSLASLFLGNNKLTGTLPINKSENLLYIDVSYNNLSGSIPSWIIQQNLQLNLVANNFTLESNNSVLPHGLNCLQRSFPCNRGSPIYGNLYWTYLDKWLYWYADSSFAVNCGGPQFTSSDKIVYEMEDETLGPARYYVTGTNRWGTLFQTARVSASSLRYYGLGLDNGNYTVTLQFAEIPNLDTTGWQSFGRRVFDIYVQGNHVEKDFDIRRVAGGVPRRVVKREYMARVSENCLEIHLFWAGKGTCCLPYVDFQPTVRPPSQKNTTGLIVGIIVGVGVVFLLLLAVFFIVRRRRPQAGDDELLGMGVRPYTFSYDELSTTTEGFNPANKLGE</sequence>
<accession>A0ACC0YZF3</accession>
<evidence type="ECO:0000313" key="2">
    <source>
        <dbReference type="Proteomes" id="UP001163603"/>
    </source>
</evidence>
<dbReference type="Proteomes" id="UP001163603">
    <property type="component" value="Chromosome 4"/>
</dbReference>